<reference evidence="5" key="2">
    <citation type="submission" date="2019-10" db="EMBL/GenBank/DDBJ databases">
        <title>Conservation and host-specific expression of non-tandemly repeated heterogenous ribosome RNA gene in arbuscular mycorrhizal fungi.</title>
        <authorList>
            <person name="Maeda T."/>
            <person name="Kobayashi Y."/>
            <person name="Nakagawa T."/>
            <person name="Ezawa T."/>
            <person name="Yamaguchi K."/>
            <person name="Bino T."/>
            <person name="Nishimoto Y."/>
            <person name="Shigenobu S."/>
            <person name="Kawaguchi M."/>
        </authorList>
    </citation>
    <scope>NUCLEOTIDE SEQUENCE</scope>
    <source>
        <strain evidence="5">HR1</strain>
    </source>
</reference>
<dbReference type="STRING" id="94130.A0A2Z6S5X0"/>
<dbReference type="Proteomes" id="UP000615446">
    <property type="component" value="Unassembled WGS sequence"/>
</dbReference>
<accession>A0A2Z6S5X0</accession>
<dbReference type="GO" id="GO:0019905">
    <property type="term" value="F:syntaxin binding"/>
    <property type="evidence" value="ECO:0007669"/>
    <property type="project" value="InterPro"/>
</dbReference>
<evidence type="ECO:0000313" key="4">
    <source>
        <dbReference type="EMBL" id="GBC06175.1"/>
    </source>
</evidence>
<dbReference type="InterPro" id="IPR026183">
    <property type="entry name" value="Taxilin_fam"/>
</dbReference>
<dbReference type="PANTHER" id="PTHR16127">
    <property type="entry name" value="TAXILIN"/>
    <property type="match status" value="1"/>
</dbReference>
<evidence type="ECO:0000256" key="3">
    <source>
        <dbReference type="SAM" id="MobiDB-lite"/>
    </source>
</evidence>
<dbReference type="OrthoDB" id="425555at2759"/>
<evidence type="ECO:0000256" key="1">
    <source>
        <dbReference type="ARBA" id="ARBA00009550"/>
    </source>
</evidence>
<sequence>MPTTETPKTTVHESQAGQPEMNEKQAPVPSKTNLKVTSSKTIPSVSPANAKKNGASSKKRPMDPQELNNMIQNKITQLENESLIEDEEEKELAKAVKKASKEIKDTINSRDDQMEKFDIIQQRYMELFQDMKRLELDHVKLKKRNEQLQKEKDAARSDLSKANLLKHKFENICRELQKENKRIKEESKRLAASEQQKREELSSKFENTIWEIKSKMEEDTDEKKKRAEDNEALKDKFRSFLEQYELREKHFKSVVRSKDLELQLYEAKLQQQKQLTEQENIKNNSLKEQVETFTKTETELRKQLNVYVDKFKQVEETLNKSNELFHTFRKEMEQMTKKTKKLEKENSSIKGKCDIMNKNILEMAEERARDQKAIEDAKKKQAKLVNLCRALQAERTVLKKKLESFELTPIRRPSTPISSTCEEGSSDCGSTEDTAPCKCTEDNNGEVSEMPSQCFCGIDRECFEVGQKLDVPGGPDLETDSVIERDELVVN</sequence>
<protein>
    <submittedName>
        <fullName evidence="5">Alpha-taxilin, putative</fullName>
    </submittedName>
</protein>
<feature type="compositionally biased region" description="Polar residues" evidence="3">
    <location>
        <begin position="30"/>
        <end position="47"/>
    </location>
</feature>
<feature type="compositionally biased region" description="Polar residues" evidence="3">
    <location>
        <begin position="1"/>
        <end position="17"/>
    </location>
</feature>
<comment type="caution">
    <text evidence="4">The sequence shown here is derived from an EMBL/GenBank/DDBJ whole genome shotgun (WGS) entry which is preliminary data.</text>
</comment>
<dbReference type="EMBL" id="BLAL01000016">
    <property type="protein sequence ID" value="GES75457.1"/>
    <property type="molecule type" value="Genomic_DNA"/>
</dbReference>
<evidence type="ECO:0000256" key="2">
    <source>
        <dbReference type="SAM" id="Coils"/>
    </source>
</evidence>
<feature type="coiled-coil region" evidence="2">
    <location>
        <begin position="262"/>
        <end position="408"/>
    </location>
</feature>
<name>A0A2Z6S5X0_9GLOM</name>
<dbReference type="Proteomes" id="UP000247702">
    <property type="component" value="Unassembled WGS sequence"/>
</dbReference>
<dbReference type="EMBL" id="BEXD01004056">
    <property type="protein sequence ID" value="GBC06175.1"/>
    <property type="molecule type" value="Genomic_DNA"/>
</dbReference>
<feature type="region of interest" description="Disordered" evidence="3">
    <location>
        <begin position="1"/>
        <end position="66"/>
    </location>
</feature>
<keyword evidence="6" id="KW-1185">Reference proteome</keyword>
<evidence type="ECO:0000313" key="5">
    <source>
        <dbReference type="EMBL" id="GES75457.1"/>
    </source>
</evidence>
<reference evidence="4 6" key="1">
    <citation type="submission" date="2017-11" db="EMBL/GenBank/DDBJ databases">
        <title>The genome of Rhizophagus clarus HR1 reveals common genetic basis of auxotrophy among arbuscular mycorrhizal fungi.</title>
        <authorList>
            <person name="Kobayashi Y."/>
        </authorList>
    </citation>
    <scope>NUCLEOTIDE SEQUENCE [LARGE SCALE GENOMIC DNA]</scope>
    <source>
        <strain evidence="4 6">HR1</strain>
    </source>
</reference>
<keyword evidence="2" id="KW-0175">Coiled coil</keyword>
<feature type="coiled-coil region" evidence="2">
    <location>
        <begin position="124"/>
        <end position="204"/>
    </location>
</feature>
<evidence type="ECO:0000313" key="6">
    <source>
        <dbReference type="Proteomes" id="UP000247702"/>
    </source>
</evidence>
<dbReference type="AlphaFoldDB" id="A0A2Z6S5X0"/>
<organism evidence="4 6">
    <name type="scientific">Rhizophagus clarus</name>
    <dbReference type="NCBI Taxonomy" id="94130"/>
    <lineage>
        <taxon>Eukaryota</taxon>
        <taxon>Fungi</taxon>
        <taxon>Fungi incertae sedis</taxon>
        <taxon>Mucoromycota</taxon>
        <taxon>Glomeromycotina</taxon>
        <taxon>Glomeromycetes</taxon>
        <taxon>Glomerales</taxon>
        <taxon>Glomeraceae</taxon>
        <taxon>Rhizophagus</taxon>
    </lineage>
</organism>
<comment type="similarity">
    <text evidence="1">Belongs to the taxilin family.</text>
</comment>
<dbReference type="PANTHER" id="PTHR16127:SF13">
    <property type="entry name" value="GH01188P"/>
    <property type="match status" value="1"/>
</dbReference>
<proteinExistence type="inferred from homology"/>
<gene>
    <name evidence="5" type="ORF">RCL2_000289300</name>
    <name evidence="4" type="ORF">RclHR1_06670015</name>
</gene>
<dbReference type="Pfam" id="PF09728">
    <property type="entry name" value="Taxilin"/>
    <property type="match status" value="1"/>
</dbReference>